<name>A0A8S5P0U2_9CAUD</name>
<dbReference type="EMBL" id="BK015301">
    <property type="protein sequence ID" value="DAE00285.1"/>
    <property type="molecule type" value="Genomic_DNA"/>
</dbReference>
<evidence type="ECO:0008006" key="3">
    <source>
        <dbReference type="Google" id="ProtNLM"/>
    </source>
</evidence>
<reference evidence="2" key="1">
    <citation type="journal article" date="2021" name="Proc. Natl. Acad. Sci. U.S.A.">
        <title>A Catalog of Tens of Thousands of Viruses from Human Metagenomes Reveals Hidden Associations with Chronic Diseases.</title>
        <authorList>
            <person name="Tisza M.J."/>
            <person name="Buck C.B."/>
        </authorList>
    </citation>
    <scope>NUCLEOTIDE SEQUENCE</scope>
    <source>
        <strain evidence="2">CtLnO19</strain>
    </source>
</reference>
<feature type="coiled-coil region" evidence="1">
    <location>
        <begin position="271"/>
        <end position="298"/>
    </location>
</feature>
<proteinExistence type="predicted"/>
<organism evidence="2">
    <name type="scientific">Myoviridae sp. ctLnO19</name>
    <dbReference type="NCBI Taxonomy" id="2825085"/>
    <lineage>
        <taxon>Viruses</taxon>
        <taxon>Duplodnaviria</taxon>
        <taxon>Heunggongvirae</taxon>
        <taxon>Uroviricota</taxon>
        <taxon>Caudoviricetes</taxon>
    </lineage>
</organism>
<accession>A0A8S5P0U2</accession>
<evidence type="ECO:0000313" key="2">
    <source>
        <dbReference type="EMBL" id="DAE00285.1"/>
    </source>
</evidence>
<protein>
    <recommendedName>
        <fullName evidence="3">Virion structural protein</fullName>
    </recommendedName>
</protein>
<keyword evidence="1" id="KW-0175">Coiled coil</keyword>
<sequence>MNIGELFSGVANLFKSEDITETLTDTRTRIREGLIPVVTECINNTKDLSFKDNRDYQSGLATIKRHYHGTEKMELFPALAYISVNAEGTIDKLISLVDKYFTATVDKDSITYPRAQILTLASNIDFIADFIPKYCRFIIAKQTEINGGMKVEKSLSKAQIKYINSNTLNFFKTISVLSRTSVKDIEKQLKDIPDVAVTESGEENSLFNKFKLDPTGSVNNFVSASINPFYYAGVYLVDRRHNKYKLAKEEVEAIKIELDYMNTQLANGQGDALLERQKEKALERLDKLEYQIHEHEKRVLDTRY</sequence>
<evidence type="ECO:0000256" key="1">
    <source>
        <dbReference type="SAM" id="Coils"/>
    </source>
</evidence>